<evidence type="ECO:0000313" key="7">
    <source>
        <dbReference type="EMBL" id="AHF14010.1"/>
    </source>
</evidence>
<dbReference type="InterPro" id="IPR050109">
    <property type="entry name" value="HTH-type_TetR-like_transc_reg"/>
</dbReference>
<dbReference type="SUPFAM" id="SSF46689">
    <property type="entry name" value="Homeodomain-like"/>
    <property type="match status" value="1"/>
</dbReference>
<dbReference type="KEGG" id="bvs:BARVI_12985"/>
<sequence length="213" mass="25503">MSRFKLGNMYTEIQLRIIEQATPMFLHYGIKAITMDMIATRLGMSKRTLYENFKEKNELLLACLEKSEEERNVRLKHYYTQRQNVIELLLNVHEDILRFMRNASPAYFIDMERYYPKVYERYEREKEVHKRAIVDLLRQGIGEGMIRGDINLEIVSTLLSLQFELLKNADQVFKSKYTFTEIFETIFKSFIRGIATPEGVRYTDEFFARYENK</sequence>
<evidence type="ECO:0000256" key="4">
    <source>
        <dbReference type="ARBA" id="ARBA00023163"/>
    </source>
</evidence>
<dbReference type="Proteomes" id="UP000018901">
    <property type="component" value="Chromosome"/>
</dbReference>
<feature type="domain" description="HTH tetR-type" evidence="6">
    <location>
        <begin position="11"/>
        <end position="71"/>
    </location>
</feature>
<evidence type="ECO:0000313" key="8">
    <source>
        <dbReference type="Proteomes" id="UP000018901"/>
    </source>
</evidence>
<evidence type="ECO:0000256" key="5">
    <source>
        <dbReference type="PROSITE-ProRule" id="PRU00335"/>
    </source>
</evidence>
<proteinExistence type="predicted"/>
<dbReference type="Gene3D" id="1.10.10.60">
    <property type="entry name" value="Homeodomain-like"/>
    <property type="match status" value="1"/>
</dbReference>
<dbReference type="AlphaFoldDB" id="W0ET52"/>
<dbReference type="SUPFAM" id="SSF48498">
    <property type="entry name" value="Tetracyclin repressor-like, C-terminal domain"/>
    <property type="match status" value="1"/>
</dbReference>
<evidence type="ECO:0000259" key="6">
    <source>
        <dbReference type="PROSITE" id="PS50977"/>
    </source>
</evidence>
<dbReference type="STRING" id="880074.BARVI_12985"/>
<name>W0ET52_9BACT</name>
<dbReference type="GO" id="GO:0000976">
    <property type="term" value="F:transcription cis-regulatory region binding"/>
    <property type="evidence" value="ECO:0007669"/>
    <property type="project" value="TreeGrafter"/>
</dbReference>
<dbReference type="InterPro" id="IPR036271">
    <property type="entry name" value="Tet_transcr_reg_TetR-rel_C_sf"/>
</dbReference>
<keyword evidence="1" id="KW-0678">Repressor</keyword>
<dbReference type="PANTHER" id="PTHR30055:SF175">
    <property type="entry name" value="HTH-TYPE TRANSCRIPTIONAL REPRESSOR KSTR2"/>
    <property type="match status" value="1"/>
</dbReference>
<dbReference type="Pfam" id="PF00440">
    <property type="entry name" value="TetR_N"/>
    <property type="match status" value="1"/>
</dbReference>
<keyword evidence="2" id="KW-0805">Transcription regulation</keyword>
<dbReference type="PROSITE" id="PS50977">
    <property type="entry name" value="HTH_TETR_2"/>
    <property type="match status" value="1"/>
</dbReference>
<accession>W0ET52</accession>
<keyword evidence="8" id="KW-1185">Reference proteome</keyword>
<dbReference type="PATRIC" id="fig|880074.11.peg.2680"/>
<feature type="DNA-binding region" description="H-T-H motif" evidence="5">
    <location>
        <begin position="34"/>
        <end position="53"/>
    </location>
</feature>
<dbReference type="eggNOG" id="COG1309">
    <property type="taxonomic scope" value="Bacteria"/>
</dbReference>
<dbReference type="PANTHER" id="PTHR30055">
    <property type="entry name" value="HTH-TYPE TRANSCRIPTIONAL REGULATOR RUTR"/>
    <property type="match status" value="1"/>
</dbReference>
<keyword evidence="4" id="KW-0804">Transcription</keyword>
<organism evidence="7 8">
    <name type="scientific">Barnesiella viscericola DSM 18177</name>
    <dbReference type="NCBI Taxonomy" id="880074"/>
    <lineage>
        <taxon>Bacteria</taxon>
        <taxon>Pseudomonadati</taxon>
        <taxon>Bacteroidota</taxon>
        <taxon>Bacteroidia</taxon>
        <taxon>Bacteroidales</taxon>
        <taxon>Barnesiellaceae</taxon>
        <taxon>Barnesiella</taxon>
    </lineage>
</organism>
<dbReference type="GO" id="GO:0003700">
    <property type="term" value="F:DNA-binding transcription factor activity"/>
    <property type="evidence" value="ECO:0007669"/>
    <property type="project" value="TreeGrafter"/>
</dbReference>
<dbReference type="PRINTS" id="PR00455">
    <property type="entry name" value="HTHTETR"/>
</dbReference>
<reference evidence="7 8" key="1">
    <citation type="submission" date="2013-12" db="EMBL/GenBank/DDBJ databases">
        <authorList>
            <consortium name="DOE Joint Genome Institute"/>
            <person name="Eisen J."/>
            <person name="Huntemann M."/>
            <person name="Han J."/>
            <person name="Chen A."/>
            <person name="Kyrpides N."/>
            <person name="Mavromatis K."/>
            <person name="Markowitz V."/>
            <person name="Palaniappan K."/>
            <person name="Ivanova N."/>
            <person name="Schaumberg A."/>
            <person name="Pati A."/>
            <person name="Liolios K."/>
            <person name="Nordberg H.P."/>
            <person name="Cantor M.N."/>
            <person name="Hua S.X."/>
            <person name="Woyke T."/>
        </authorList>
    </citation>
    <scope>NUCLEOTIDE SEQUENCE [LARGE SCALE GENOMIC DNA]</scope>
    <source>
        <strain evidence="8">DSM 18177</strain>
    </source>
</reference>
<evidence type="ECO:0000256" key="2">
    <source>
        <dbReference type="ARBA" id="ARBA00023015"/>
    </source>
</evidence>
<dbReference type="InterPro" id="IPR009057">
    <property type="entry name" value="Homeodomain-like_sf"/>
</dbReference>
<evidence type="ECO:0000256" key="3">
    <source>
        <dbReference type="ARBA" id="ARBA00023125"/>
    </source>
</evidence>
<protein>
    <recommendedName>
        <fullName evidence="6">HTH tetR-type domain-containing protein</fullName>
    </recommendedName>
</protein>
<gene>
    <name evidence="7" type="ORF">BARVI_12985</name>
</gene>
<evidence type="ECO:0000256" key="1">
    <source>
        <dbReference type="ARBA" id="ARBA00022491"/>
    </source>
</evidence>
<dbReference type="HOGENOM" id="CLU_069356_30_0_10"/>
<dbReference type="InterPro" id="IPR001647">
    <property type="entry name" value="HTH_TetR"/>
</dbReference>
<dbReference type="Gene3D" id="1.10.357.10">
    <property type="entry name" value="Tetracycline Repressor, domain 2"/>
    <property type="match status" value="1"/>
</dbReference>
<keyword evidence="3 5" id="KW-0238">DNA-binding</keyword>
<dbReference type="EMBL" id="CP007034">
    <property type="protein sequence ID" value="AHF14010.1"/>
    <property type="molecule type" value="Genomic_DNA"/>
</dbReference>